<feature type="region of interest" description="Disordered" evidence="1">
    <location>
        <begin position="95"/>
        <end position="140"/>
    </location>
</feature>
<dbReference type="KEGG" id="nmv:NITMOv2_2591"/>
<protein>
    <submittedName>
        <fullName evidence="3">Uncharacterized protein</fullName>
    </submittedName>
</protein>
<dbReference type="RefSeq" id="WP_053380092.1">
    <property type="nucleotide sequence ID" value="NZ_CP011801.1"/>
</dbReference>
<sequence>MHGERPDYWEAVSIGWSILWRGVGSFLLLLFVANLAIFALLPELTRTGPSVWALLLPLLIVTAFSAAFIMPLVVRTLLSKPFRHFRLEFVRNGSAAIGSPSASPFHDRRSDHDADPRNGDPRAGGLVQPPDARGAGRRAG</sequence>
<keyword evidence="2" id="KW-0812">Transmembrane</keyword>
<evidence type="ECO:0000256" key="2">
    <source>
        <dbReference type="SAM" id="Phobius"/>
    </source>
</evidence>
<dbReference type="Proteomes" id="UP000069205">
    <property type="component" value="Chromosome"/>
</dbReference>
<reference evidence="3 4" key="1">
    <citation type="journal article" date="2015" name="Proc. Natl. Acad. Sci. U.S.A.">
        <title>Expanded metabolic versatility of ubiquitous nitrite-oxidizing bacteria from the genus Nitrospira.</title>
        <authorList>
            <person name="Koch H."/>
            <person name="Lucker S."/>
            <person name="Albertsen M."/>
            <person name="Kitzinger K."/>
            <person name="Herbold C."/>
            <person name="Spieck E."/>
            <person name="Nielsen P.H."/>
            <person name="Wagner M."/>
            <person name="Daims H."/>
        </authorList>
    </citation>
    <scope>NUCLEOTIDE SEQUENCE [LARGE SCALE GENOMIC DNA]</scope>
    <source>
        <strain evidence="3 4">NSP M-1</strain>
    </source>
</reference>
<evidence type="ECO:0000313" key="3">
    <source>
        <dbReference type="EMBL" id="ALA59004.1"/>
    </source>
</evidence>
<organism evidence="3 4">
    <name type="scientific">Nitrospira moscoviensis</name>
    <dbReference type="NCBI Taxonomy" id="42253"/>
    <lineage>
        <taxon>Bacteria</taxon>
        <taxon>Pseudomonadati</taxon>
        <taxon>Nitrospirota</taxon>
        <taxon>Nitrospiria</taxon>
        <taxon>Nitrospirales</taxon>
        <taxon>Nitrospiraceae</taxon>
        <taxon>Nitrospira</taxon>
    </lineage>
</organism>
<feature type="compositionally biased region" description="Low complexity" evidence="1">
    <location>
        <begin position="95"/>
        <end position="104"/>
    </location>
</feature>
<dbReference type="STRING" id="42253.NITMOv2_2591"/>
<dbReference type="EMBL" id="CP011801">
    <property type="protein sequence ID" value="ALA59004.1"/>
    <property type="molecule type" value="Genomic_DNA"/>
</dbReference>
<keyword evidence="2" id="KW-0472">Membrane</keyword>
<name>A0A0K2GDS7_NITMO</name>
<keyword evidence="4" id="KW-1185">Reference proteome</keyword>
<feature type="transmembrane region" description="Helical" evidence="2">
    <location>
        <begin position="52"/>
        <end position="74"/>
    </location>
</feature>
<evidence type="ECO:0000313" key="4">
    <source>
        <dbReference type="Proteomes" id="UP000069205"/>
    </source>
</evidence>
<gene>
    <name evidence="3" type="ORF">NITMOv2_2591</name>
</gene>
<accession>A0A0K2GDS7</accession>
<dbReference type="OrthoDB" id="9945949at2"/>
<proteinExistence type="predicted"/>
<evidence type="ECO:0000256" key="1">
    <source>
        <dbReference type="SAM" id="MobiDB-lite"/>
    </source>
</evidence>
<feature type="compositionally biased region" description="Basic and acidic residues" evidence="1">
    <location>
        <begin position="105"/>
        <end position="120"/>
    </location>
</feature>
<keyword evidence="2" id="KW-1133">Transmembrane helix</keyword>
<feature type="transmembrane region" description="Helical" evidence="2">
    <location>
        <begin position="18"/>
        <end position="40"/>
    </location>
</feature>
<dbReference type="AlphaFoldDB" id="A0A0K2GDS7"/>